<dbReference type="AlphaFoldDB" id="A0A512N1T6"/>
<dbReference type="InterPro" id="IPR039424">
    <property type="entry name" value="SBP_5"/>
</dbReference>
<dbReference type="GO" id="GO:0030288">
    <property type="term" value="C:outer membrane-bounded periplasmic space"/>
    <property type="evidence" value="ECO:0007669"/>
    <property type="project" value="UniProtKB-ARBA"/>
</dbReference>
<gene>
    <name evidence="6" type="ORF">RSO01_01120</name>
</gene>
<proteinExistence type="inferred from homology"/>
<dbReference type="Pfam" id="PF00496">
    <property type="entry name" value="SBP_bac_5"/>
    <property type="match status" value="1"/>
</dbReference>
<accession>A0A512N1T6</accession>
<feature type="domain" description="Solute-binding protein family 5" evidence="5">
    <location>
        <begin position="72"/>
        <end position="426"/>
    </location>
</feature>
<dbReference type="CDD" id="cd08502">
    <property type="entry name" value="PBP2_NikA_DppA_OppA_like_16"/>
    <property type="match status" value="1"/>
</dbReference>
<evidence type="ECO:0000256" key="2">
    <source>
        <dbReference type="ARBA" id="ARBA00005695"/>
    </source>
</evidence>
<dbReference type="PIRSF" id="PIRSF002741">
    <property type="entry name" value="MppA"/>
    <property type="match status" value="1"/>
</dbReference>
<reference evidence="6 7" key="1">
    <citation type="submission" date="2019-07" db="EMBL/GenBank/DDBJ databases">
        <title>Whole genome shotgun sequence of Reyranella soli NBRC 108950.</title>
        <authorList>
            <person name="Hosoyama A."/>
            <person name="Uohara A."/>
            <person name="Ohji S."/>
            <person name="Ichikawa N."/>
        </authorList>
    </citation>
    <scope>NUCLEOTIDE SEQUENCE [LARGE SCALE GENOMIC DNA]</scope>
    <source>
        <strain evidence="6 7">NBRC 108950</strain>
    </source>
</reference>
<dbReference type="GO" id="GO:0015833">
    <property type="term" value="P:peptide transport"/>
    <property type="evidence" value="ECO:0007669"/>
    <property type="project" value="TreeGrafter"/>
</dbReference>
<evidence type="ECO:0000313" key="7">
    <source>
        <dbReference type="Proteomes" id="UP000321058"/>
    </source>
</evidence>
<dbReference type="GO" id="GO:1904680">
    <property type="term" value="F:peptide transmembrane transporter activity"/>
    <property type="evidence" value="ECO:0007669"/>
    <property type="project" value="TreeGrafter"/>
</dbReference>
<dbReference type="EMBL" id="BKAJ01000003">
    <property type="protein sequence ID" value="GEP52946.1"/>
    <property type="molecule type" value="Genomic_DNA"/>
</dbReference>
<dbReference type="GO" id="GO:0043190">
    <property type="term" value="C:ATP-binding cassette (ABC) transporter complex"/>
    <property type="evidence" value="ECO:0007669"/>
    <property type="project" value="InterPro"/>
</dbReference>
<organism evidence="6 7">
    <name type="scientific">Reyranella soli</name>
    <dbReference type="NCBI Taxonomy" id="1230389"/>
    <lineage>
        <taxon>Bacteria</taxon>
        <taxon>Pseudomonadati</taxon>
        <taxon>Pseudomonadota</taxon>
        <taxon>Alphaproteobacteria</taxon>
        <taxon>Hyphomicrobiales</taxon>
        <taxon>Reyranellaceae</taxon>
        <taxon>Reyranella</taxon>
    </lineage>
</organism>
<dbReference type="Gene3D" id="3.10.105.10">
    <property type="entry name" value="Dipeptide-binding Protein, Domain 3"/>
    <property type="match status" value="1"/>
</dbReference>
<keyword evidence="3 4" id="KW-0732">Signal</keyword>
<keyword evidence="7" id="KW-1185">Reference proteome</keyword>
<protein>
    <submittedName>
        <fullName evidence="6">ABC transporter substrate-binding protein</fullName>
    </submittedName>
</protein>
<evidence type="ECO:0000256" key="1">
    <source>
        <dbReference type="ARBA" id="ARBA00004418"/>
    </source>
</evidence>
<dbReference type="PANTHER" id="PTHR30290">
    <property type="entry name" value="PERIPLASMIC BINDING COMPONENT OF ABC TRANSPORTER"/>
    <property type="match status" value="1"/>
</dbReference>
<dbReference type="InterPro" id="IPR000914">
    <property type="entry name" value="SBP_5_dom"/>
</dbReference>
<name>A0A512N1T6_9HYPH</name>
<evidence type="ECO:0000259" key="5">
    <source>
        <dbReference type="Pfam" id="PF00496"/>
    </source>
</evidence>
<evidence type="ECO:0000313" key="6">
    <source>
        <dbReference type="EMBL" id="GEP52946.1"/>
    </source>
</evidence>
<evidence type="ECO:0000256" key="4">
    <source>
        <dbReference type="SAM" id="SignalP"/>
    </source>
</evidence>
<dbReference type="Proteomes" id="UP000321058">
    <property type="component" value="Unassembled WGS sequence"/>
</dbReference>
<evidence type="ECO:0000256" key="3">
    <source>
        <dbReference type="ARBA" id="ARBA00022729"/>
    </source>
</evidence>
<dbReference type="OrthoDB" id="7233744at2"/>
<dbReference type="SUPFAM" id="SSF53850">
    <property type="entry name" value="Periplasmic binding protein-like II"/>
    <property type="match status" value="1"/>
</dbReference>
<dbReference type="Gene3D" id="3.40.190.10">
    <property type="entry name" value="Periplasmic binding protein-like II"/>
    <property type="match status" value="1"/>
</dbReference>
<dbReference type="PANTHER" id="PTHR30290:SF38">
    <property type="entry name" value="D,D-DIPEPTIDE-BINDING PERIPLASMIC PROTEIN DDPA-RELATED"/>
    <property type="match status" value="1"/>
</dbReference>
<dbReference type="InterPro" id="IPR030678">
    <property type="entry name" value="Peptide/Ni-bd"/>
</dbReference>
<comment type="caution">
    <text evidence="6">The sequence shown here is derived from an EMBL/GenBank/DDBJ whole genome shotgun (WGS) entry which is preliminary data.</text>
</comment>
<feature type="signal peptide" evidence="4">
    <location>
        <begin position="1"/>
        <end position="24"/>
    </location>
</feature>
<comment type="similarity">
    <text evidence="2">Belongs to the bacterial solute-binding protein 5 family.</text>
</comment>
<feature type="chain" id="PRO_5022205581" evidence="4">
    <location>
        <begin position="25"/>
        <end position="527"/>
    </location>
</feature>
<sequence>MGLWKWVARGAVALGLATAAGAMAGPATAQTLRMVSHADIKILDPIWTTALITRNHGYMVYDVLFAKDADLKIQPQMAEKYTVSDDKLTWTITLREGLEWSDGTPVTSEDCIASIKRWAARDGFGQILLKATSDIKAIDARTFAIVLKEPFGLVLDALGKPSSNVPFMMPKRVAETDPNKQIEDYTGSGPFMLKRDEWKPGEKIVYVKNPRYNPRNEPPSMLAGGKIAKVDRVEWLAIPDPATAVNALMAGEIDLIESPVPDLFPMLKADKNIALFGWNALGSQIIMRFNTLHPPFNNVKARQAAMWALAQEDMLRAQVGDPEIYKVCNAPFVCGTKYGKGYGDLLIKPNLEKARALLKESGYDGTPVAMLQQTDLQSSNQVQAVAKQQLEKAGFKIDLLPMDWQTVVSRRARREPPAQGGWNIFFTTNITLDLDNPGINAYAAGTCEKAWFGWPCDPEIETLRAAFIRESDPAKQKELGYAISDRLVDQGLYAPVGQYKAFGAYRKDRLSGWLAGPVPVVWNISKK</sequence>
<comment type="subcellular location">
    <subcellularLocation>
        <location evidence="1">Periplasm</location>
    </subcellularLocation>
</comment>